<protein>
    <recommendedName>
        <fullName evidence="3">DUF2341 domain-containing protein</fullName>
    </recommendedName>
</protein>
<evidence type="ECO:0000313" key="2">
    <source>
        <dbReference type="Proteomes" id="UP000230935"/>
    </source>
</evidence>
<organism evidence="1 2">
    <name type="scientific">Candidatus Buchananbacteria bacterium CG10_big_fil_rev_8_21_14_0_10_42_9</name>
    <dbReference type="NCBI Taxonomy" id="1974526"/>
    <lineage>
        <taxon>Bacteria</taxon>
        <taxon>Candidatus Buchananiibacteriota</taxon>
    </lineage>
</organism>
<name>A0A2H0W464_9BACT</name>
<dbReference type="AlphaFoldDB" id="A0A2H0W464"/>
<reference evidence="2" key="1">
    <citation type="submission" date="2017-09" db="EMBL/GenBank/DDBJ databases">
        <title>Depth-based differentiation of microbial function through sediment-hosted aquifers and enrichment of novel symbionts in the deep terrestrial subsurface.</title>
        <authorList>
            <person name="Probst A.J."/>
            <person name="Ladd B."/>
            <person name="Jarett J.K."/>
            <person name="Geller-Mcgrath D.E."/>
            <person name="Sieber C.M.K."/>
            <person name="Emerson J.B."/>
            <person name="Anantharaman K."/>
            <person name="Thomas B.C."/>
            <person name="Malmstrom R."/>
            <person name="Stieglmeier M."/>
            <person name="Klingl A."/>
            <person name="Woyke T."/>
            <person name="Ryan C.M."/>
            <person name="Banfield J.F."/>
        </authorList>
    </citation>
    <scope>NUCLEOTIDE SEQUENCE [LARGE SCALE GENOMIC DNA]</scope>
</reference>
<gene>
    <name evidence="1" type="ORF">COT81_01115</name>
</gene>
<dbReference type="Pfam" id="PF13385">
    <property type="entry name" value="Laminin_G_3"/>
    <property type="match status" value="1"/>
</dbReference>
<proteinExistence type="predicted"/>
<comment type="caution">
    <text evidence="1">The sequence shown here is derived from an EMBL/GenBank/DDBJ whole genome shotgun (WGS) entry which is preliminary data.</text>
</comment>
<sequence>MWVRVPALSSNADTELRMFYGNSAITASQENATLVWDSNYTAVWHMDTSSYSDSTGNVANGTANGSLGPGVGINGAYVFNGGYIDYGVTSQMQGLAQMTFEAWVNLDTIVGFDPIVSQHNGFFDLGGPGSVFWYGIDNGQPRLGLANSAGFAKSSLVLTPGIASHLVATFNNGTVSFYLNGQLWDTVNSSDLASGVYNGSLRVAAQQNVTTNRFGGGMDEIRMSQTVRSADWIETEYNNQSSPSTFYSVVSVN</sequence>
<dbReference type="Proteomes" id="UP000230935">
    <property type="component" value="Unassembled WGS sequence"/>
</dbReference>
<dbReference type="EMBL" id="PEZZ01000007">
    <property type="protein sequence ID" value="PIS05440.1"/>
    <property type="molecule type" value="Genomic_DNA"/>
</dbReference>
<dbReference type="InterPro" id="IPR013320">
    <property type="entry name" value="ConA-like_dom_sf"/>
</dbReference>
<dbReference type="Gene3D" id="2.60.120.200">
    <property type="match status" value="1"/>
</dbReference>
<evidence type="ECO:0008006" key="3">
    <source>
        <dbReference type="Google" id="ProtNLM"/>
    </source>
</evidence>
<evidence type="ECO:0000313" key="1">
    <source>
        <dbReference type="EMBL" id="PIS05440.1"/>
    </source>
</evidence>
<dbReference type="SUPFAM" id="SSF49899">
    <property type="entry name" value="Concanavalin A-like lectins/glucanases"/>
    <property type="match status" value="1"/>
</dbReference>
<accession>A0A2H0W464</accession>